<proteinExistence type="predicted"/>
<gene>
    <name evidence="1" type="ORF">BDK61_0792</name>
</gene>
<evidence type="ECO:0000313" key="2">
    <source>
        <dbReference type="Proteomes" id="UP000268233"/>
    </source>
</evidence>
<organism evidence="1 2">
    <name type="scientific">Haloarcula quadrata</name>
    <dbReference type="NCBI Taxonomy" id="182779"/>
    <lineage>
        <taxon>Archaea</taxon>
        <taxon>Methanobacteriati</taxon>
        <taxon>Methanobacteriota</taxon>
        <taxon>Stenosarchaea group</taxon>
        <taxon>Halobacteria</taxon>
        <taxon>Halobacteriales</taxon>
        <taxon>Haloarculaceae</taxon>
        <taxon>Haloarcula</taxon>
    </lineage>
</organism>
<dbReference type="RefSeq" id="WP_121302346.1">
    <property type="nucleotide sequence ID" value="NZ_RBWW01000001.1"/>
</dbReference>
<keyword evidence="2" id="KW-1185">Reference proteome</keyword>
<name>A0A495R371_9EURY</name>
<dbReference type="Proteomes" id="UP000268233">
    <property type="component" value="Unassembled WGS sequence"/>
</dbReference>
<accession>A0A495R371</accession>
<protein>
    <submittedName>
        <fullName evidence="1">Uncharacterized protein</fullName>
    </submittedName>
</protein>
<dbReference type="EMBL" id="RBWW01000001">
    <property type="protein sequence ID" value="RKS81506.1"/>
    <property type="molecule type" value="Genomic_DNA"/>
</dbReference>
<comment type="caution">
    <text evidence="1">The sequence shown here is derived from an EMBL/GenBank/DDBJ whole genome shotgun (WGS) entry which is preliminary data.</text>
</comment>
<reference evidence="1 2" key="1">
    <citation type="submission" date="2018-10" db="EMBL/GenBank/DDBJ databases">
        <title>Genomic Encyclopedia of Archaeal and Bacterial Type Strains, Phase II (KMG-II): from individual species to whole genera.</title>
        <authorList>
            <person name="Goeker M."/>
        </authorList>
    </citation>
    <scope>NUCLEOTIDE SEQUENCE [LARGE SCALE GENOMIC DNA]</scope>
    <source>
        <strain evidence="1 2">DSM 11927</strain>
    </source>
</reference>
<dbReference type="AlphaFoldDB" id="A0A495R371"/>
<evidence type="ECO:0000313" key="1">
    <source>
        <dbReference type="EMBL" id="RKS81506.1"/>
    </source>
</evidence>
<sequence length="122" mass="13913">MPTSDEILNKKPPEFYRLLSECVEVAEHRGTIYYETAGELIGVIAVNMNNWSAAISKEMVQQGHPMISAVIVGQGDDTPGDGFYTLAYDIGRLDTDPTHLTENEKREFWKEELQRVYRTFAR</sequence>